<dbReference type="AlphaFoldDB" id="A0A7S2MAB4"/>
<keyword evidence="1" id="KW-0472">Membrane</keyword>
<name>A0A7S2MAB4_9DINO</name>
<gene>
    <name evidence="2" type="ORF">BRAN1462_LOCUS48803</name>
</gene>
<keyword evidence="1" id="KW-1133">Transmembrane helix</keyword>
<accession>A0A7S2MAB4</accession>
<organism evidence="2">
    <name type="scientific">Zooxanthella nutricula</name>
    <dbReference type="NCBI Taxonomy" id="1333877"/>
    <lineage>
        <taxon>Eukaryota</taxon>
        <taxon>Sar</taxon>
        <taxon>Alveolata</taxon>
        <taxon>Dinophyceae</taxon>
        <taxon>Peridiniales</taxon>
        <taxon>Peridiniales incertae sedis</taxon>
        <taxon>Zooxanthella</taxon>
    </lineage>
</organism>
<feature type="transmembrane region" description="Helical" evidence="1">
    <location>
        <begin position="149"/>
        <end position="170"/>
    </location>
</feature>
<sequence length="341" mass="37194">MLDRVLMCAHFIMMECRPFLVLYLAYRSFVVHSILYEVFHSPTLSPEFESNHRNSAQGPMDLAAYMGCARTDVKTAIGDPFAKDEPACIPLEYHTHMVNMCLNLTAAAVCVVAMVTLVIGVCCSGATSIGHGRYIAYTTSLKKSWPYKAVASLQCFIVTILVAQKLHSLYGELRKGKAHKAEVYAEDYGPEILLLVASCAAMLSYREVTFDVEQEEFKALHFKRGVSAVVSESNFDFCAAVDLALHKAGFQEDPDMSELVSDHSVAYEDLLHICRPKELGSAAAAPRKREAHSAPFCGGCSWGFRQQGRQGAGLPMTSVRVAARDGESDGVGGRSEGCAVS</sequence>
<proteinExistence type="predicted"/>
<evidence type="ECO:0000313" key="2">
    <source>
        <dbReference type="EMBL" id="CAD9628295.1"/>
    </source>
</evidence>
<protein>
    <submittedName>
        <fullName evidence="2">Uncharacterized protein</fullName>
    </submittedName>
</protein>
<evidence type="ECO:0000256" key="1">
    <source>
        <dbReference type="SAM" id="Phobius"/>
    </source>
</evidence>
<reference evidence="2" key="1">
    <citation type="submission" date="2021-01" db="EMBL/GenBank/DDBJ databases">
        <authorList>
            <person name="Corre E."/>
            <person name="Pelletier E."/>
            <person name="Niang G."/>
            <person name="Scheremetjew M."/>
            <person name="Finn R."/>
            <person name="Kale V."/>
            <person name="Holt S."/>
            <person name="Cochrane G."/>
            <person name="Meng A."/>
            <person name="Brown T."/>
            <person name="Cohen L."/>
        </authorList>
    </citation>
    <scope>NUCLEOTIDE SEQUENCE</scope>
    <source>
        <strain evidence="2">RCC3387</strain>
    </source>
</reference>
<dbReference type="EMBL" id="HBGW01076747">
    <property type="protein sequence ID" value="CAD9628295.1"/>
    <property type="molecule type" value="Transcribed_RNA"/>
</dbReference>
<keyword evidence="1" id="KW-0812">Transmembrane</keyword>
<feature type="transmembrane region" description="Helical" evidence="1">
    <location>
        <begin position="104"/>
        <end position="129"/>
    </location>
</feature>